<protein>
    <submittedName>
        <fullName evidence="1">Uncharacterized protein</fullName>
    </submittedName>
</protein>
<comment type="caution">
    <text evidence="1">The sequence shown here is derived from an EMBL/GenBank/DDBJ whole genome shotgun (WGS) entry which is preliminary data.</text>
</comment>
<reference evidence="1" key="1">
    <citation type="submission" date="2022-02" db="EMBL/GenBank/DDBJ databases">
        <title>Plant Genome Project.</title>
        <authorList>
            <person name="Zhang R.-G."/>
        </authorList>
    </citation>
    <scope>NUCLEOTIDE SEQUENCE</scope>
    <source>
        <strain evidence="1">AT1</strain>
    </source>
</reference>
<evidence type="ECO:0000313" key="2">
    <source>
        <dbReference type="Proteomes" id="UP001062846"/>
    </source>
</evidence>
<proteinExistence type="predicted"/>
<organism evidence="1 2">
    <name type="scientific">Rhododendron molle</name>
    <name type="common">Chinese azalea</name>
    <name type="synonym">Azalea mollis</name>
    <dbReference type="NCBI Taxonomy" id="49168"/>
    <lineage>
        <taxon>Eukaryota</taxon>
        <taxon>Viridiplantae</taxon>
        <taxon>Streptophyta</taxon>
        <taxon>Embryophyta</taxon>
        <taxon>Tracheophyta</taxon>
        <taxon>Spermatophyta</taxon>
        <taxon>Magnoliopsida</taxon>
        <taxon>eudicotyledons</taxon>
        <taxon>Gunneridae</taxon>
        <taxon>Pentapetalae</taxon>
        <taxon>asterids</taxon>
        <taxon>Ericales</taxon>
        <taxon>Ericaceae</taxon>
        <taxon>Ericoideae</taxon>
        <taxon>Rhodoreae</taxon>
        <taxon>Rhododendron</taxon>
    </lineage>
</organism>
<name>A0ACC0L7T5_RHOML</name>
<accession>A0ACC0L7T5</accession>
<keyword evidence="2" id="KW-1185">Reference proteome</keyword>
<gene>
    <name evidence="1" type="ORF">RHMOL_Rhmol13G0166400</name>
</gene>
<sequence length="382" mass="42030">MTKPFLFEEMANQGGNSIVLRDYRKGNWTVQETMVLIKAKKMDDERRMKRIGEITTATTSTTNIEGGKNIITNKPAELRWKWVEDYCWRDGCLRSQNQCNDKWDNLMRDFKKVRDYERKLREVGDQGGSSSTTCANDHSYWKIDKHERKERNLPSNMLPEIFQALVEVVERREGLRVVASGGAGGSSVVEIRSSSSNDVVVQQQQQPPSILLPPLLQYPISAPLAVLPIPPPLPLPPPPPPASAAQPPQGIPQSQQPLPTVDSDTSEHSDSAAKRRRKGGEGTSGGGGGGSSNISNEVLIGSAISKSASIIAEAIQACEGREEKRHRDLMSLQERRLQIEESKAEITRQGINGLVDAINKLANSILALANNSQNNQTPPSPN</sequence>
<evidence type="ECO:0000313" key="1">
    <source>
        <dbReference type="EMBL" id="KAI8524675.1"/>
    </source>
</evidence>
<dbReference type="EMBL" id="CM046400">
    <property type="protein sequence ID" value="KAI8524675.1"/>
    <property type="molecule type" value="Genomic_DNA"/>
</dbReference>
<dbReference type="Proteomes" id="UP001062846">
    <property type="component" value="Chromosome 13"/>
</dbReference>